<keyword evidence="2" id="KW-0472">Membrane</keyword>
<feature type="transmembrane region" description="Helical" evidence="2">
    <location>
        <begin position="138"/>
        <end position="161"/>
    </location>
</feature>
<evidence type="ECO:0000256" key="2">
    <source>
        <dbReference type="SAM" id="Phobius"/>
    </source>
</evidence>
<name>A0A8H3IHC8_9LECA</name>
<dbReference type="Proteomes" id="UP000664169">
    <property type="component" value="Unassembled WGS sequence"/>
</dbReference>
<dbReference type="Pfam" id="PF11911">
    <property type="entry name" value="DUF3429"/>
    <property type="match status" value="1"/>
</dbReference>
<reference evidence="3" key="1">
    <citation type="submission" date="2021-03" db="EMBL/GenBank/DDBJ databases">
        <authorList>
            <person name="Tagirdzhanova G."/>
        </authorList>
    </citation>
    <scope>NUCLEOTIDE SEQUENCE</scope>
</reference>
<keyword evidence="4" id="KW-1185">Reference proteome</keyword>
<feature type="compositionally biased region" description="Acidic residues" evidence="1">
    <location>
        <begin position="335"/>
        <end position="355"/>
    </location>
</feature>
<feature type="transmembrane region" description="Helical" evidence="2">
    <location>
        <begin position="192"/>
        <end position="212"/>
    </location>
</feature>
<evidence type="ECO:0000256" key="1">
    <source>
        <dbReference type="SAM" id="MobiDB-lite"/>
    </source>
</evidence>
<comment type="caution">
    <text evidence="3">The sequence shown here is derived from an EMBL/GenBank/DDBJ whole genome shotgun (WGS) entry which is preliminary data.</text>
</comment>
<feature type="transmembrane region" description="Helical" evidence="2">
    <location>
        <begin position="224"/>
        <end position="257"/>
    </location>
</feature>
<evidence type="ECO:0000313" key="3">
    <source>
        <dbReference type="EMBL" id="CAF9918758.1"/>
    </source>
</evidence>
<organism evidence="3 4">
    <name type="scientific">Gomphillus americanus</name>
    <dbReference type="NCBI Taxonomy" id="1940652"/>
    <lineage>
        <taxon>Eukaryota</taxon>
        <taxon>Fungi</taxon>
        <taxon>Dikarya</taxon>
        <taxon>Ascomycota</taxon>
        <taxon>Pezizomycotina</taxon>
        <taxon>Lecanoromycetes</taxon>
        <taxon>OSLEUM clade</taxon>
        <taxon>Ostropomycetidae</taxon>
        <taxon>Ostropales</taxon>
        <taxon>Graphidaceae</taxon>
        <taxon>Gomphilloideae</taxon>
        <taxon>Gomphillus</taxon>
    </lineage>
</organism>
<feature type="region of interest" description="Disordered" evidence="1">
    <location>
        <begin position="315"/>
        <end position="355"/>
    </location>
</feature>
<dbReference type="OrthoDB" id="194289at2759"/>
<protein>
    <submittedName>
        <fullName evidence="3">Uncharacterized protein</fullName>
    </submittedName>
</protein>
<dbReference type="PANTHER" id="PTHR15887">
    <property type="entry name" value="TRANSMEMBRANE PROTEIN 69"/>
    <property type="match status" value="1"/>
</dbReference>
<feature type="transmembrane region" description="Helical" evidence="2">
    <location>
        <begin position="277"/>
        <end position="301"/>
    </location>
</feature>
<keyword evidence="2" id="KW-0812">Transmembrane</keyword>
<dbReference type="AlphaFoldDB" id="A0A8H3IHC8"/>
<evidence type="ECO:0000313" key="4">
    <source>
        <dbReference type="Proteomes" id="UP000664169"/>
    </source>
</evidence>
<dbReference type="InterPro" id="IPR021836">
    <property type="entry name" value="DUF3429"/>
</dbReference>
<keyword evidence="2" id="KW-1133">Transmembrane helix</keyword>
<dbReference type="EMBL" id="CAJPDQ010000013">
    <property type="protein sequence ID" value="CAF9918758.1"/>
    <property type="molecule type" value="Genomic_DNA"/>
</dbReference>
<gene>
    <name evidence="3" type="ORF">GOMPHAMPRED_001624</name>
</gene>
<proteinExistence type="predicted"/>
<dbReference type="PANTHER" id="PTHR15887:SF1">
    <property type="entry name" value="TRANSMEMBRANE PROTEIN 69"/>
    <property type="match status" value="1"/>
</dbReference>
<accession>A0A8H3IHC8</accession>
<sequence length="355" mass="39097">MVLGYVPRGLIRISAGRGLCKLSTRSFLSTNTRTSTKTAHSLALSLYKPTGSALVRFASNTTKPPGIESIDTKHEAEISQRVMRAHPERVSSESTTHPLFHEVVDAPDLPEPDMMAGIKGDLKTIQETFTLQEVPKDALYLGLAGVIPYLATSLSTVYMAWDLNHSAAHGTGVLFDSESAINALAILEPLQIGYGAVIISFLGAIHWGLEWAGYGGRHDRRRYAVGVIAPALAWPTVLLPVEYALITQFLAFNFLYFQDAKASNRGTAPPWYSTFRFVLTFIVGASIVVTLIGRGQIVAYVGHPQRPSDKLQQIRESQMMYLQEENEEKKRRAAEEDEEGGDEEEEEGGEEEEGE</sequence>